<keyword evidence="2" id="KW-1185">Reference proteome</keyword>
<evidence type="ECO:0000313" key="1">
    <source>
        <dbReference type="EMBL" id="GLK50110.1"/>
    </source>
</evidence>
<proteinExistence type="predicted"/>
<reference evidence="1" key="1">
    <citation type="journal article" date="2014" name="Int. J. Syst. Evol. Microbiol.">
        <title>Complete genome of a new Firmicutes species belonging to the dominant human colonic microbiota ('Ruminococcus bicirculans') reveals two chromosomes and a selective capacity to utilize plant glucans.</title>
        <authorList>
            <consortium name="NISC Comparative Sequencing Program"/>
            <person name="Wegmann U."/>
            <person name="Louis P."/>
            <person name="Goesmann A."/>
            <person name="Henrissat B."/>
            <person name="Duncan S.H."/>
            <person name="Flint H.J."/>
        </authorList>
    </citation>
    <scope>NUCLEOTIDE SEQUENCE</scope>
    <source>
        <strain evidence="1">VKM B-1499</strain>
    </source>
</reference>
<dbReference type="EMBL" id="BSFD01000011">
    <property type="protein sequence ID" value="GLK50110.1"/>
    <property type="molecule type" value="Genomic_DNA"/>
</dbReference>
<reference evidence="1" key="2">
    <citation type="submission" date="2023-01" db="EMBL/GenBank/DDBJ databases">
        <authorList>
            <person name="Sun Q."/>
            <person name="Evtushenko L."/>
        </authorList>
    </citation>
    <scope>NUCLEOTIDE SEQUENCE</scope>
    <source>
        <strain evidence="1">VKM B-1499</strain>
    </source>
</reference>
<organism evidence="1 2">
    <name type="scientific">Brevundimonas intermedia</name>
    <dbReference type="NCBI Taxonomy" id="74315"/>
    <lineage>
        <taxon>Bacteria</taxon>
        <taxon>Pseudomonadati</taxon>
        <taxon>Pseudomonadota</taxon>
        <taxon>Alphaproteobacteria</taxon>
        <taxon>Caulobacterales</taxon>
        <taxon>Caulobacteraceae</taxon>
        <taxon>Brevundimonas</taxon>
    </lineage>
</organism>
<gene>
    <name evidence="1" type="ORF">GCM10017620_30840</name>
</gene>
<comment type="caution">
    <text evidence="1">The sequence shown here is derived from an EMBL/GenBank/DDBJ whole genome shotgun (WGS) entry which is preliminary data.</text>
</comment>
<protein>
    <submittedName>
        <fullName evidence="1">Uncharacterized protein</fullName>
    </submittedName>
</protein>
<evidence type="ECO:0000313" key="2">
    <source>
        <dbReference type="Proteomes" id="UP001143509"/>
    </source>
</evidence>
<sequence>MPKAHPPLPLEQPAPLTAEEERYILKTIRAYYGDDAVVRTWGPDPRRLMLHVESDRDIGLKRHECLGLLMCEIIRDQISLEASRPSGRWGRAKVAYRQGVILPTITD</sequence>
<accession>A0ABQ5TBB7</accession>
<dbReference type="Proteomes" id="UP001143509">
    <property type="component" value="Unassembled WGS sequence"/>
</dbReference>
<name>A0ABQ5TBB7_9CAUL</name>